<sequence length="85" mass="9749">MNISKYEQRVLHALAQGGRIAHRRDEDGRIVAVECFTRDGWLLSDCNLGVFRRLKRRRLIASMGGQPYRITRLGLGAVRAQLDNR</sequence>
<dbReference type="HAMAP" id="MF_00827">
    <property type="entry name" value="UPF0386"/>
    <property type="match status" value="1"/>
</dbReference>
<evidence type="ECO:0000256" key="1">
    <source>
        <dbReference type="HAMAP-Rule" id="MF_00827"/>
    </source>
</evidence>
<reference evidence="2 3" key="1">
    <citation type="submission" date="2021-08" db="EMBL/GenBank/DDBJ databases">
        <authorList>
            <person name="Tuo L."/>
        </authorList>
    </citation>
    <scope>NUCLEOTIDE SEQUENCE [LARGE SCALE GENOMIC DNA]</scope>
    <source>
        <strain evidence="2 3">JCM 31229</strain>
    </source>
</reference>
<name>A0ABS7PM78_9SPHN</name>
<comment type="caution">
    <text evidence="2">The sequence shown here is derived from an EMBL/GenBank/DDBJ whole genome shotgun (WGS) entry which is preliminary data.</text>
</comment>
<evidence type="ECO:0000313" key="2">
    <source>
        <dbReference type="EMBL" id="MBY8822331.1"/>
    </source>
</evidence>
<proteinExistence type="inferred from homology"/>
<keyword evidence="3" id="KW-1185">Reference proteome</keyword>
<organism evidence="2 3">
    <name type="scientific">Sphingomonas colocasiae</name>
    <dbReference type="NCBI Taxonomy" id="1848973"/>
    <lineage>
        <taxon>Bacteria</taxon>
        <taxon>Pseudomonadati</taxon>
        <taxon>Pseudomonadota</taxon>
        <taxon>Alphaproteobacteria</taxon>
        <taxon>Sphingomonadales</taxon>
        <taxon>Sphingomonadaceae</taxon>
        <taxon>Sphingomonas</taxon>
    </lineage>
</organism>
<dbReference type="EMBL" id="JAINVV010000004">
    <property type="protein sequence ID" value="MBY8822331.1"/>
    <property type="molecule type" value="Genomic_DNA"/>
</dbReference>
<comment type="similarity">
    <text evidence="1">Belongs to the UPF0386 family.</text>
</comment>
<dbReference type="Pfam" id="PF09857">
    <property type="entry name" value="YjhX_toxin"/>
    <property type="match status" value="1"/>
</dbReference>
<protein>
    <recommendedName>
        <fullName evidence="1">UPF0386 protein K7G82_08515</fullName>
    </recommendedName>
</protein>
<dbReference type="NCBIfam" id="NF010240">
    <property type="entry name" value="PRK13687.1"/>
    <property type="match status" value="1"/>
</dbReference>
<dbReference type="InterPro" id="IPR018654">
    <property type="entry name" value="YjhX_toxin"/>
</dbReference>
<dbReference type="RefSeq" id="WP_222989423.1">
    <property type="nucleotide sequence ID" value="NZ_JAINVV010000004.1"/>
</dbReference>
<accession>A0ABS7PM78</accession>
<evidence type="ECO:0000313" key="3">
    <source>
        <dbReference type="Proteomes" id="UP000706039"/>
    </source>
</evidence>
<gene>
    <name evidence="2" type="ORF">K7G82_08515</name>
</gene>
<dbReference type="Proteomes" id="UP000706039">
    <property type="component" value="Unassembled WGS sequence"/>
</dbReference>